<reference evidence="3" key="2">
    <citation type="submission" date="2022-01" db="EMBL/GenBank/DDBJ databases">
        <authorList>
            <person name="Yamashiro T."/>
            <person name="Shiraishi A."/>
            <person name="Satake H."/>
            <person name="Nakayama K."/>
        </authorList>
    </citation>
    <scope>NUCLEOTIDE SEQUENCE</scope>
</reference>
<evidence type="ECO:0000256" key="1">
    <source>
        <dbReference type="SAM" id="MobiDB-lite"/>
    </source>
</evidence>
<feature type="domain" description="Reverse transcriptase Ty1/copia-type" evidence="2">
    <location>
        <begin position="80"/>
        <end position="128"/>
    </location>
</feature>
<accession>A0ABQ5CZN7</accession>
<dbReference type="Pfam" id="PF07727">
    <property type="entry name" value="RVT_2"/>
    <property type="match status" value="1"/>
</dbReference>
<feature type="compositionally biased region" description="Basic and acidic residues" evidence="1">
    <location>
        <begin position="472"/>
        <end position="483"/>
    </location>
</feature>
<evidence type="ECO:0000259" key="2">
    <source>
        <dbReference type="Pfam" id="PF07727"/>
    </source>
</evidence>
<evidence type="ECO:0000313" key="4">
    <source>
        <dbReference type="Proteomes" id="UP001151760"/>
    </source>
</evidence>
<feature type="region of interest" description="Disordered" evidence="1">
    <location>
        <begin position="23"/>
        <end position="46"/>
    </location>
</feature>
<dbReference type="PANTHER" id="PTHR11439:SF483">
    <property type="entry name" value="PEPTIDE SYNTHASE GLIP-LIKE, PUTATIVE (AFU_ORTHOLOGUE AFUA_3G12920)-RELATED"/>
    <property type="match status" value="1"/>
</dbReference>
<protein>
    <submittedName>
        <fullName evidence="3">Retrovirus-related pol polyprotein from transposon TNT 1-94</fullName>
    </submittedName>
</protein>
<evidence type="ECO:0000313" key="3">
    <source>
        <dbReference type="EMBL" id="GJT32224.1"/>
    </source>
</evidence>
<dbReference type="InterPro" id="IPR013103">
    <property type="entry name" value="RVT_2"/>
</dbReference>
<dbReference type="PANTHER" id="PTHR11439">
    <property type="entry name" value="GAG-POL-RELATED RETROTRANSPOSON"/>
    <property type="match status" value="1"/>
</dbReference>
<reference evidence="3" key="1">
    <citation type="journal article" date="2022" name="Int. J. Mol. Sci.">
        <title>Draft Genome of Tanacetum Coccineum: Genomic Comparison of Closely Related Tanacetum-Family Plants.</title>
        <authorList>
            <person name="Yamashiro T."/>
            <person name="Shiraishi A."/>
            <person name="Nakayama K."/>
            <person name="Satake H."/>
        </authorList>
    </citation>
    <scope>NUCLEOTIDE SEQUENCE</scope>
</reference>
<organism evidence="3 4">
    <name type="scientific">Tanacetum coccineum</name>
    <dbReference type="NCBI Taxonomy" id="301880"/>
    <lineage>
        <taxon>Eukaryota</taxon>
        <taxon>Viridiplantae</taxon>
        <taxon>Streptophyta</taxon>
        <taxon>Embryophyta</taxon>
        <taxon>Tracheophyta</taxon>
        <taxon>Spermatophyta</taxon>
        <taxon>Magnoliopsida</taxon>
        <taxon>eudicotyledons</taxon>
        <taxon>Gunneridae</taxon>
        <taxon>Pentapetalae</taxon>
        <taxon>asterids</taxon>
        <taxon>campanulids</taxon>
        <taxon>Asterales</taxon>
        <taxon>Asteraceae</taxon>
        <taxon>Asteroideae</taxon>
        <taxon>Anthemideae</taxon>
        <taxon>Anthemidinae</taxon>
        <taxon>Tanacetum</taxon>
    </lineage>
</organism>
<feature type="region of interest" description="Disordered" evidence="1">
    <location>
        <begin position="418"/>
        <end position="530"/>
    </location>
</feature>
<dbReference type="Proteomes" id="UP001151760">
    <property type="component" value="Unassembled WGS sequence"/>
</dbReference>
<comment type="caution">
    <text evidence="3">The sequence shown here is derived from an EMBL/GenBank/DDBJ whole genome shotgun (WGS) entry which is preliminary data.</text>
</comment>
<feature type="compositionally biased region" description="Basic and acidic residues" evidence="1">
    <location>
        <begin position="450"/>
        <end position="459"/>
    </location>
</feature>
<proteinExistence type="predicted"/>
<feature type="compositionally biased region" description="Basic and acidic residues" evidence="1">
    <location>
        <begin position="519"/>
        <end position="530"/>
    </location>
</feature>
<dbReference type="EMBL" id="BQNB010014774">
    <property type="protein sequence ID" value="GJT32224.1"/>
    <property type="molecule type" value="Genomic_DNA"/>
</dbReference>
<sequence>MKAQDQDHINDTARMSSVVLSMSEQSHYNHEKTKTRPKKAKAQTNKKDELGTIVKNKARLVAQGFSHEEGIDYDETIAPMDVKSDFLNGKLKEEVYVKQPPGFESSEFPDYVCKLEKTLYGLKQAPRVCSLVKTPMDPPNNLGPDLTGKSVNETLYRGMIRRLKGTLSLGMWYPKCLRFDLKGHSDSDYSAKKQQSVVMSSTEAEYVTATGCCANILWMKSQLSDYDIHYKMVPIFCDNTGAIVISNNPVLHSRTNHIDIRYHFIMDHILKGDIELHFIPTEYQLADIFTKPLDEPTFTNPNPPIDSSKAGPIKKFLIMLTVKNGKKPLTLNYKTFCKFNGLDYNNGQYVDHPSTKVVKAEVAKISTNEALVQKTPVLKTSFHVAWGILMTFIIQFLVLKRRRSLRLCLNPNQRHRALRLPEQPLKRGKSPTPKTTSHVQATIIPPSKKVPMEDSDKTHSGTRKSNPLPKGKTTDAKDPEENKQPIGIGPPSTHPDDGADTKYQVDKTQSTRFEVSDPDYNKGKTSSKVEPDTDTLILTTVADRLKEDLSLNKKVLEAIEAYTKNSTNLNKLLTLVKNFDFPGLKTTVDSLQAVITAQNDHLAKWAESSALMAWSVCPGITRIENTQATILSDIASLKKDTSKIKDMMIEIFCAFKG</sequence>
<name>A0ABQ5CZN7_9ASTR</name>
<keyword evidence="4" id="KW-1185">Reference proteome</keyword>
<dbReference type="CDD" id="cd09272">
    <property type="entry name" value="RNase_HI_RT_Ty1"/>
    <property type="match status" value="1"/>
</dbReference>
<gene>
    <name evidence="3" type="ORF">Tco_0922643</name>
</gene>
<feature type="compositionally biased region" description="Basic and acidic residues" evidence="1">
    <location>
        <begin position="494"/>
        <end position="505"/>
    </location>
</feature>